<protein>
    <submittedName>
        <fullName evidence="4">NUDIX domain-containing protein</fullName>
    </submittedName>
</protein>
<name>A0A930YNL8_9ACTN</name>
<evidence type="ECO:0000256" key="2">
    <source>
        <dbReference type="ARBA" id="ARBA00022801"/>
    </source>
</evidence>
<evidence type="ECO:0000259" key="3">
    <source>
        <dbReference type="PROSITE" id="PS51462"/>
    </source>
</evidence>
<dbReference type="PANTHER" id="PTHR43046:SF14">
    <property type="entry name" value="MUTT_NUDIX FAMILY PROTEIN"/>
    <property type="match status" value="1"/>
</dbReference>
<dbReference type="Pfam" id="PF00293">
    <property type="entry name" value="NUDIX"/>
    <property type="match status" value="1"/>
</dbReference>
<reference evidence="4" key="1">
    <citation type="submission" date="2020-11" db="EMBL/GenBank/DDBJ databases">
        <title>Nocardioides cynanchi sp. nov., isolated from soil of rhizosphere of Cynanchum wilfordii.</title>
        <authorList>
            <person name="Lee J.-S."/>
            <person name="Suh M.K."/>
            <person name="Kim J.-S."/>
        </authorList>
    </citation>
    <scope>NUCLEOTIDE SEQUENCE</scope>
    <source>
        <strain evidence="4">KCTC 19276</strain>
    </source>
</reference>
<organism evidence="4 5">
    <name type="scientific">Nocardioides agariphilus</name>
    <dbReference type="NCBI Taxonomy" id="433664"/>
    <lineage>
        <taxon>Bacteria</taxon>
        <taxon>Bacillati</taxon>
        <taxon>Actinomycetota</taxon>
        <taxon>Actinomycetes</taxon>
        <taxon>Propionibacteriales</taxon>
        <taxon>Nocardioidaceae</taxon>
        <taxon>Nocardioides</taxon>
    </lineage>
</organism>
<dbReference type="EMBL" id="JADKPO010000023">
    <property type="protein sequence ID" value="MBF4769304.1"/>
    <property type="molecule type" value="Genomic_DNA"/>
</dbReference>
<dbReference type="Proteomes" id="UP000660668">
    <property type="component" value="Unassembled WGS sequence"/>
</dbReference>
<dbReference type="AlphaFoldDB" id="A0A930YNL8"/>
<dbReference type="PANTHER" id="PTHR43046">
    <property type="entry name" value="GDP-MANNOSE MANNOSYL HYDROLASE"/>
    <property type="match status" value="1"/>
</dbReference>
<dbReference type="SUPFAM" id="SSF55811">
    <property type="entry name" value="Nudix"/>
    <property type="match status" value="1"/>
</dbReference>
<dbReference type="PROSITE" id="PS51462">
    <property type="entry name" value="NUDIX"/>
    <property type="match status" value="1"/>
</dbReference>
<keyword evidence="5" id="KW-1185">Reference proteome</keyword>
<dbReference type="InterPro" id="IPR000086">
    <property type="entry name" value="NUDIX_hydrolase_dom"/>
</dbReference>
<accession>A0A930YNL8</accession>
<keyword evidence="2" id="KW-0378">Hydrolase</keyword>
<evidence type="ECO:0000313" key="5">
    <source>
        <dbReference type="Proteomes" id="UP000660668"/>
    </source>
</evidence>
<comment type="caution">
    <text evidence="4">The sequence shown here is derived from an EMBL/GenBank/DDBJ whole genome shotgun (WGS) entry which is preliminary data.</text>
</comment>
<dbReference type="GO" id="GO:0016787">
    <property type="term" value="F:hydrolase activity"/>
    <property type="evidence" value="ECO:0007669"/>
    <property type="project" value="UniProtKB-KW"/>
</dbReference>
<dbReference type="InterPro" id="IPR015797">
    <property type="entry name" value="NUDIX_hydrolase-like_dom_sf"/>
</dbReference>
<proteinExistence type="predicted"/>
<dbReference type="Gene3D" id="3.90.79.10">
    <property type="entry name" value="Nucleoside Triphosphate Pyrophosphohydrolase"/>
    <property type="match status" value="1"/>
</dbReference>
<evidence type="ECO:0000256" key="1">
    <source>
        <dbReference type="ARBA" id="ARBA00001946"/>
    </source>
</evidence>
<comment type="cofactor">
    <cofactor evidence="1">
        <name>Mg(2+)</name>
        <dbReference type="ChEBI" id="CHEBI:18420"/>
    </cofactor>
</comment>
<feature type="domain" description="Nudix hydrolase" evidence="3">
    <location>
        <begin position="4"/>
        <end position="138"/>
    </location>
</feature>
<evidence type="ECO:0000313" key="4">
    <source>
        <dbReference type="EMBL" id="MBF4769304.1"/>
    </source>
</evidence>
<gene>
    <name evidence="4" type="ORF">ISU10_16170</name>
</gene>
<sequence>MVPESHRFAGVVLVDRRGWLLLQERDEHPRIDPDKWGLVGGHLDPGEDFEPAAYRELAEETEIVVPSGSLRFWKVFDVDHSEAYGTTDQMAVYVAPTDLTDADVVCHEGRQIVFVDPVAALGLPLTNAASVIVPELLSSALYGELVRAH</sequence>